<keyword evidence="8" id="KW-1185">Reference proteome</keyword>
<evidence type="ECO:0000256" key="2">
    <source>
        <dbReference type="ARBA" id="ARBA00022529"/>
    </source>
</evidence>
<name>A0A371F5G0_MUCPR</name>
<comment type="caution">
    <text evidence="7">The sequence shown here is derived from an EMBL/GenBank/DDBJ whole genome shotgun (WGS) entry which is preliminary data.</text>
</comment>
<feature type="chain" id="PRO_5017001973" description="Defensin-like protein" evidence="6">
    <location>
        <begin position="26"/>
        <end position="90"/>
    </location>
</feature>
<gene>
    <name evidence="7" type="ORF">CR513_46836</name>
</gene>
<sequence length="90" mass="10183">MTKLSLPQIFSFILIILVIVRTSEAAELERCEKVLRSTNCNLPKCQKDCFLLYRNFRGSGHCLGNGPYACVCIYDCFAKKFKAQVPDGLM</sequence>
<evidence type="ECO:0000256" key="6">
    <source>
        <dbReference type="SAM" id="SignalP"/>
    </source>
</evidence>
<evidence type="ECO:0000256" key="4">
    <source>
        <dbReference type="ARBA" id="ARBA00022821"/>
    </source>
</evidence>
<organism evidence="7 8">
    <name type="scientific">Mucuna pruriens</name>
    <name type="common">Velvet bean</name>
    <name type="synonym">Dolichos pruriens</name>
    <dbReference type="NCBI Taxonomy" id="157652"/>
    <lineage>
        <taxon>Eukaryota</taxon>
        <taxon>Viridiplantae</taxon>
        <taxon>Streptophyta</taxon>
        <taxon>Embryophyta</taxon>
        <taxon>Tracheophyta</taxon>
        <taxon>Spermatophyta</taxon>
        <taxon>Magnoliopsida</taxon>
        <taxon>eudicotyledons</taxon>
        <taxon>Gunneridae</taxon>
        <taxon>Pentapetalae</taxon>
        <taxon>rosids</taxon>
        <taxon>fabids</taxon>
        <taxon>Fabales</taxon>
        <taxon>Fabaceae</taxon>
        <taxon>Papilionoideae</taxon>
        <taxon>50 kb inversion clade</taxon>
        <taxon>NPAAA clade</taxon>
        <taxon>indigoferoid/millettioid clade</taxon>
        <taxon>Phaseoleae</taxon>
        <taxon>Mucuna</taxon>
    </lineage>
</organism>
<evidence type="ECO:0000313" key="8">
    <source>
        <dbReference type="Proteomes" id="UP000257109"/>
    </source>
</evidence>
<feature type="signal peptide" evidence="6">
    <location>
        <begin position="1"/>
        <end position="25"/>
    </location>
</feature>
<dbReference type="GO" id="GO:0031640">
    <property type="term" value="P:killing of cells of another organism"/>
    <property type="evidence" value="ECO:0007669"/>
    <property type="project" value="UniProtKB-KW"/>
</dbReference>
<accession>A0A371F5G0</accession>
<protein>
    <recommendedName>
        <fullName evidence="9">Defensin-like protein</fullName>
    </recommendedName>
</protein>
<proteinExistence type="inferred from homology"/>
<dbReference type="Pfam" id="PF07333">
    <property type="entry name" value="SLR1-BP"/>
    <property type="match status" value="1"/>
</dbReference>
<dbReference type="PANTHER" id="PTHR33830:SF21">
    <property type="entry name" value="DEFENSIN-LIKE PROTEIN 165-RELATED"/>
    <property type="match status" value="1"/>
</dbReference>
<dbReference type="PANTHER" id="PTHR33830">
    <property type="entry name" value="DEFENSIN-LIKE PROTEIN 184-RELATED"/>
    <property type="match status" value="1"/>
</dbReference>
<reference evidence="7" key="1">
    <citation type="submission" date="2018-05" db="EMBL/GenBank/DDBJ databases">
        <title>Draft genome of Mucuna pruriens seed.</title>
        <authorList>
            <person name="Nnadi N.E."/>
            <person name="Vos R."/>
            <person name="Hasami M.H."/>
            <person name="Devisetty U.K."/>
            <person name="Aguiy J.C."/>
        </authorList>
    </citation>
    <scope>NUCLEOTIDE SEQUENCE [LARGE SCALE GENOMIC DNA]</scope>
    <source>
        <strain evidence="7">JCA_2017</strain>
    </source>
</reference>
<dbReference type="GO" id="GO:0050832">
    <property type="term" value="P:defense response to fungus"/>
    <property type="evidence" value="ECO:0007669"/>
    <property type="project" value="UniProtKB-KW"/>
</dbReference>
<keyword evidence="3" id="KW-0295">Fungicide</keyword>
<comment type="similarity">
    <text evidence="1">Belongs to the DEFL family.</text>
</comment>
<keyword evidence="6" id="KW-0732">Signal</keyword>
<evidence type="ECO:0000256" key="5">
    <source>
        <dbReference type="ARBA" id="ARBA00023157"/>
    </source>
</evidence>
<dbReference type="AlphaFoldDB" id="A0A371F5G0"/>
<dbReference type="InterPro" id="IPR010851">
    <property type="entry name" value="DEFL"/>
</dbReference>
<dbReference type="Proteomes" id="UP000257109">
    <property type="component" value="Unassembled WGS sequence"/>
</dbReference>
<feature type="non-terminal residue" evidence="7">
    <location>
        <position position="1"/>
    </location>
</feature>
<dbReference type="EMBL" id="QJKJ01010487">
    <property type="protein sequence ID" value="RDX73540.1"/>
    <property type="molecule type" value="Genomic_DNA"/>
</dbReference>
<evidence type="ECO:0008006" key="9">
    <source>
        <dbReference type="Google" id="ProtNLM"/>
    </source>
</evidence>
<keyword evidence="5" id="KW-1015">Disulfide bond</keyword>
<evidence type="ECO:0000256" key="1">
    <source>
        <dbReference type="ARBA" id="ARBA00006722"/>
    </source>
</evidence>
<evidence type="ECO:0000256" key="3">
    <source>
        <dbReference type="ARBA" id="ARBA00022577"/>
    </source>
</evidence>
<evidence type="ECO:0000313" key="7">
    <source>
        <dbReference type="EMBL" id="RDX73540.1"/>
    </source>
</evidence>
<keyword evidence="4" id="KW-0611">Plant defense</keyword>
<dbReference type="OrthoDB" id="1430708at2759"/>
<keyword evidence="2" id="KW-0929">Antimicrobial</keyword>